<dbReference type="HOGENOM" id="CLU_1105281_0_0_5"/>
<dbReference type="AlphaFoldDB" id="F0J2X9"/>
<feature type="domain" description="Transglycosylase SLT" evidence="3">
    <location>
        <begin position="25"/>
        <end position="125"/>
    </location>
</feature>
<protein>
    <recommendedName>
        <fullName evidence="3">Transglycosylase SLT domain-containing protein</fullName>
    </recommendedName>
</protein>
<accession>F0J2X9</accession>
<dbReference type="Proteomes" id="UP000007100">
    <property type="component" value="Chromosome"/>
</dbReference>
<dbReference type="InterPro" id="IPR023346">
    <property type="entry name" value="Lysozyme-like_dom_sf"/>
</dbReference>
<dbReference type="EMBL" id="AP012035">
    <property type="protein sequence ID" value="BAJ79768.1"/>
    <property type="molecule type" value="Genomic_DNA"/>
</dbReference>
<dbReference type="PANTHER" id="PTHR37423">
    <property type="entry name" value="SOLUBLE LYTIC MUREIN TRANSGLYCOSYLASE-RELATED"/>
    <property type="match status" value="1"/>
</dbReference>
<dbReference type="KEGG" id="amv:ACMV_04210"/>
<evidence type="ECO:0000256" key="2">
    <source>
        <dbReference type="ARBA" id="ARBA00009387"/>
    </source>
</evidence>
<comment type="similarity">
    <text evidence="1">Belongs to the transglycosylase Slt family.</text>
</comment>
<dbReference type="PANTHER" id="PTHR37423:SF2">
    <property type="entry name" value="MEMBRANE-BOUND LYTIC MUREIN TRANSGLYCOSYLASE C"/>
    <property type="match status" value="1"/>
</dbReference>
<evidence type="ECO:0000259" key="3">
    <source>
        <dbReference type="Pfam" id="PF01464"/>
    </source>
</evidence>
<evidence type="ECO:0000313" key="4">
    <source>
        <dbReference type="EMBL" id="BAJ79768.1"/>
    </source>
</evidence>
<comment type="similarity">
    <text evidence="2">Belongs to the virb1 family.</text>
</comment>
<sequence length="251" mass="25750">MCGSAAPLLRGHGHEAVAVWRPDIAAAAHRFDIPEAWIAAVMRAESGGQATMDGEPIRSPAGAMGLMQVMPHTYAALRARYGLGANPYAPRDNILAGAAYLREMLERYGVPWFLAAYNAGPARLDAFLHTGRALPAETQRYLAALAPQIGGTSGALQTAVGRMGSSTKSAPEAALLGPNDAVSAGLFATVVVHPEASPARTVPPIVSPRLAPMAAPTEVTGGSAAAGLEPRSASGSALNVRGNGALFVVLQ</sequence>
<dbReference type="Gene3D" id="1.10.530.10">
    <property type="match status" value="1"/>
</dbReference>
<evidence type="ECO:0000256" key="1">
    <source>
        <dbReference type="ARBA" id="ARBA00007734"/>
    </source>
</evidence>
<keyword evidence="5" id="KW-1185">Reference proteome</keyword>
<dbReference type="SUPFAM" id="SSF53955">
    <property type="entry name" value="Lysozyme-like"/>
    <property type="match status" value="1"/>
</dbReference>
<evidence type="ECO:0000313" key="5">
    <source>
        <dbReference type="Proteomes" id="UP000007100"/>
    </source>
</evidence>
<dbReference type="CDD" id="cd00254">
    <property type="entry name" value="LT-like"/>
    <property type="match status" value="1"/>
</dbReference>
<dbReference type="Pfam" id="PF01464">
    <property type="entry name" value="SLT"/>
    <property type="match status" value="1"/>
</dbReference>
<proteinExistence type="inferred from homology"/>
<reference evidence="4 5" key="1">
    <citation type="submission" date="2010-12" db="EMBL/GenBank/DDBJ databases">
        <title>Whole genome sequence of Acidiphilium multivorum AIU301.</title>
        <authorList>
            <person name="Narita-Yamada S."/>
            <person name="Nakamura S."/>
            <person name="Ito N."/>
            <person name="Takarada H."/>
            <person name="Katano Y."/>
            <person name="Nakazawa H."/>
            <person name="Hosoyama A."/>
            <person name="Yamada R."/>
            <person name="Fujita N."/>
        </authorList>
    </citation>
    <scope>NUCLEOTIDE SEQUENCE [LARGE SCALE GENOMIC DNA]</scope>
    <source>
        <strain evidence="5">DSM 11245 / JCM 8867 / AIU301</strain>
    </source>
</reference>
<organism evidence="4 5">
    <name type="scientific">Acidiphilium multivorum (strain DSM 11245 / JCM 8867 / NBRC 100883 / AIU 301)</name>
    <dbReference type="NCBI Taxonomy" id="926570"/>
    <lineage>
        <taxon>Bacteria</taxon>
        <taxon>Pseudomonadati</taxon>
        <taxon>Pseudomonadota</taxon>
        <taxon>Alphaproteobacteria</taxon>
        <taxon>Acetobacterales</taxon>
        <taxon>Acidocellaceae</taxon>
        <taxon>Acidiphilium</taxon>
    </lineage>
</organism>
<name>F0J2X9_ACIMA</name>
<gene>
    <name evidence="4" type="ordered locus">ACMV_04210</name>
</gene>
<dbReference type="InterPro" id="IPR008258">
    <property type="entry name" value="Transglycosylase_SLT_dom_1"/>
</dbReference>